<dbReference type="RefSeq" id="WP_373955439.1">
    <property type="nucleotide sequence ID" value="NZ_JBHDLN010000013.1"/>
</dbReference>
<protein>
    <recommendedName>
        <fullName evidence="4">NERD domain-containing protein</fullName>
    </recommendedName>
</protein>
<feature type="region of interest" description="Disordered" evidence="1">
    <location>
        <begin position="727"/>
        <end position="747"/>
    </location>
</feature>
<keyword evidence="3" id="KW-1185">Reference proteome</keyword>
<dbReference type="EMBL" id="JBHDLN010000013">
    <property type="protein sequence ID" value="MFB0845272.1"/>
    <property type="molecule type" value="Genomic_DNA"/>
</dbReference>
<evidence type="ECO:0000256" key="1">
    <source>
        <dbReference type="SAM" id="MobiDB-lite"/>
    </source>
</evidence>
<evidence type="ECO:0008006" key="4">
    <source>
        <dbReference type="Google" id="ProtNLM"/>
    </source>
</evidence>
<proteinExistence type="predicted"/>
<evidence type="ECO:0000313" key="2">
    <source>
        <dbReference type="EMBL" id="MFB0845272.1"/>
    </source>
</evidence>
<evidence type="ECO:0000313" key="3">
    <source>
        <dbReference type="Proteomes" id="UP001575622"/>
    </source>
</evidence>
<gene>
    <name evidence="2" type="ORF">ACEU3E_24095</name>
</gene>
<feature type="compositionally biased region" description="Basic residues" evidence="1">
    <location>
        <begin position="731"/>
        <end position="747"/>
    </location>
</feature>
<name>A0ABV4V5A6_9BACL</name>
<reference evidence="2 3" key="1">
    <citation type="submission" date="2024-09" db="EMBL/GenBank/DDBJ databases">
        <authorList>
            <person name="Makale K.P.P."/>
            <person name="Makhzoum A."/>
            <person name="Rantong G."/>
            <person name="Rahube T.O."/>
        </authorList>
    </citation>
    <scope>NUCLEOTIDE SEQUENCE [LARGE SCALE GENOMIC DNA]</scope>
    <source>
        <strain evidence="2 3">KM_D13</strain>
    </source>
</reference>
<comment type="caution">
    <text evidence="2">The sequence shown here is derived from an EMBL/GenBank/DDBJ whole genome shotgun (WGS) entry which is preliminary data.</text>
</comment>
<dbReference type="Proteomes" id="UP001575622">
    <property type="component" value="Unassembled WGS sequence"/>
</dbReference>
<sequence length="747" mass="88617">MNYEKLKELIISKDPEAGKVLLNLFFRDGEKFRSNLLLSGCLPEPFSFDFESKLHIINEFYRVCKVCESVLEERLEVDAKQFKYMYRKLLKTVLILREYNEKNIEYLTDAGLFSLPLDVQLTKICIFLENQDRLADKMVNSERRKNHFYNVLERDIARLNSDHGYISVTDNIEAGIEMADKLFRYMYYLDGKKKQKDENYIENDVDISPYNDPLFEKMGFLAQHRIQIEHIWEIVKYREWDFEVIRLENEQRALYYTPNDKQHFKLERSATERYRYRESNNVSKVLSDYRQQIRNSLNHIDDLSKMINLEYFENSLYLLPIDMLEESMLAFKIFQIPALMELDYIIDEEFLENTKIGKSKIISINELLLGIEFLQTIARIYSQKSHDGFDDLNTSLYKYLAPRIRIESLETLFTKVYPLQRDKVKELFRILTFKPNSELDLFSQPLVFVNSEAVIFVPSIIEQMNVSRIIEQHLSNQIIDISVKGNNYEIDTISSLKKSNVIEVNTAHVEFDAYDGKTVQFDLIAKFEDKIMLVEMKCLSRPYSPKELKNKEAEIDKGIAQVKRRVNILMHEWDKVRSLVNIDLPKDPPKKEDIILLVCTNIFDFTGKVKHGVTIIDDSSLVKFFVSPEIYGYSHGENESFRVLRKRLWKGTSPTIDEFYEFLKKPVAISDFFDNLEELPRPVIMMKRGEERLYYLDYPLVRDPFEKENNHFYNIIKKLNEQNKQAINKKSNLKNKRKKKKKRVSKR</sequence>
<organism evidence="2 3">
    <name type="scientific">Paenibacillus oleatilyticus</name>
    <dbReference type="NCBI Taxonomy" id="2594886"/>
    <lineage>
        <taxon>Bacteria</taxon>
        <taxon>Bacillati</taxon>
        <taxon>Bacillota</taxon>
        <taxon>Bacilli</taxon>
        <taxon>Bacillales</taxon>
        <taxon>Paenibacillaceae</taxon>
        <taxon>Paenibacillus</taxon>
    </lineage>
</organism>
<accession>A0ABV4V5A6</accession>